<evidence type="ECO:0000256" key="2">
    <source>
        <dbReference type="ARBA" id="ARBA00022692"/>
    </source>
</evidence>
<feature type="transmembrane region" description="Helical" evidence="6">
    <location>
        <begin position="240"/>
        <end position="259"/>
    </location>
</feature>
<dbReference type="GO" id="GO:0016020">
    <property type="term" value="C:membrane"/>
    <property type="evidence" value="ECO:0007669"/>
    <property type="project" value="UniProtKB-SubCell"/>
</dbReference>
<proteinExistence type="predicted"/>
<dbReference type="InterPro" id="IPR036259">
    <property type="entry name" value="MFS_trans_sf"/>
</dbReference>
<dbReference type="PROSITE" id="PS00216">
    <property type="entry name" value="SUGAR_TRANSPORT_1"/>
    <property type="match status" value="1"/>
</dbReference>
<dbReference type="AlphaFoldDB" id="A0A9D4STB3"/>
<comment type="subcellular location">
    <subcellularLocation>
        <location evidence="1">Membrane</location>
        <topology evidence="1">Multi-pass membrane protein</topology>
    </subcellularLocation>
</comment>
<evidence type="ECO:0000256" key="6">
    <source>
        <dbReference type="SAM" id="Phobius"/>
    </source>
</evidence>
<feature type="transmembrane region" description="Helical" evidence="6">
    <location>
        <begin position="184"/>
        <end position="202"/>
    </location>
</feature>
<protein>
    <submittedName>
        <fullName evidence="7">Uncharacterized protein</fullName>
    </submittedName>
</protein>
<feature type="compositionally biased region" description="Basic and acidic residues" evidence="5">
    <location>
        <begin position="535"/>
        <end position="544"/>
    </location>
</feature>
<feature type="transmembrane region" description="Helical" evidence="6">
    <location>
        <begin position="439"/>
        <end position="456"/>
    </location>
</feature>
<feature type="transmembrane region" description="Helical" evidence="6">
    <location>
        <begin position="152"/>
        <end position="172"/>
    </location>
</feature>
<dbReference type="InterPro" id="IPR011701">
    <property type="entry name" value="MFS"/>
</dbReference>
<keyword evidence="2 6" id="KW-0812">Transmembrane</keyword>
<name>A0A9D4STB3_RHISA</name>
<comment type="caution">
    <text evidence="7">The sequence shown here is derived from an EMBL/GenBank/DDBJ whole genome shotgun (WGS) entry which is preliminary data.</text>
</comment>
<evidence type="ECO:0000256" key="4">
    <source>
        <dbReference type="ARBA" id="ARBA00023136"/>
    </source>
</evidence>
<gene>
    <name evidence="7" type="ORF">HPB52_015846</name>
</gene>
<evidence type="ECO:0000313" key="8">
    <source>
        <dbReference type="Proteomes" id="UP000821837"/>
    </source>
</evidence>
<reference evidence="7" key="2">
    <citation type="submission" date="2021-09" db="EMBL/GenBank/DDBJ databases">
        <authorList>
            <person name="Jia N."/>
            <person name="Wang J."/>
            <person name="Shi W."/>
            <person name="Du L."/>
            <person name="Sun Y."/>
            <person name="Zhan W."/>
            <person name="Jiang J."/>
            <person name="Wang Q."/>
            <person name="Zhang B."/>
            <person name="Ji P."/>
            <person name="Sakyi L.B."/>
            <person name="Cui X."/>
            <person name="Yuan T."/>
            <person name="Jiang B."/>
            <person name="Yang W."/>
            <person name="Lam T.T.-Y."/>
            <person name="Chang Q."/>
            <person name="Ding S."/>
            <person name="Wang X."/>
            <person name="Zhu J."/>
            <person name="Ruan X."/>
            <person name="Zhao L."/>
            <person name="Wei J."/>
            <person name="Que T."/>
            <person name="Du C."/>
            <person name="Cheng J."/>
            <person name="Dai P."/>
            <person name="Han X."/>
            <person name="Huang E."/>
            <person name="Gao Y."/>
            <person name="Liu J."/>
            <person name="Shao H."/>
            <person name="Ye R."/>
            <person name="Li L."/>
            <person name="Wei W."/>
            <person name="Wang X."/>
            <person name="Wang C."/>
            <person name="Huo Q."/>
            <person name="Li W."/>
            <person name="Guo W."/>
            <person name="Chen H."/>
            <person name="Chen S."/>
            <person name="Zhou L."/>
            <person name="Zhou L."/>
            <person name="Ni X."/>
            <person name="Tian J."/>
            <person name="Zhou Y."/>
            <person name="Sheng Y."/>
            <person name="Liu T."/>
            <person name="Pan Y."/>
            <person name="Xia L."/>
            <person name="Li J."/>
            <person name="Zhao F."/>
            <person name="Cao W."/>
        </authorList>
    </citation>
    <scope>NUCLEOTIDE SEQUENCE</scope>
    <source>
        <strain evidence="7">Rsan-2018</strain>
        <tissue evidence="7">Larvae</tissue>
    </source>
</reference>
<accession>A0A9D4STB3</accession>
<dbReference type="Pfam" id="PF07690">
    <property type="entry name" value="MFS_1"/>
    <property type="match status" value="1"/>
</dbReference>
<organism evidence="7 8">
    <name type="scientific">Rhipicephalus sanguineus</name>
    <name type="common">Brown dog tick</name>
    <name type="synonym">Ixodes sanguineus</name>
    <dbReference type="NCBI Taxonomy" id="34632"/>
    <lineage>
        <taxon>Eukaryota</taxon>
        <taxon>Metazoa</taxon>
        <taxon>Ecdysozoa</taxon>
        <taxon>Arthropoda</taxon>
        <taxon>Chelicerata</taxon>
        <taxon>Arachnida</taxon>
        <taxon>Acari</taxon>
        <taxon>Parasitiformes</taxon>
        <taxon>Ixodida</taxon>
        <taxon>Ixodoidea</taxon>
        <taxon>Ixodidae</taxon>
        <taxon>Rhipicephalinae</taxon>
        <taxon>Rhipicephalus</taxon>
        <taxon>Rhipicephalus</taxon>
    </lineage>
</organism>
<feature type="region of interest" description="Disordered" evidence="5">
    <location>
        <begin position="1"/>
        <end position="21"/>
    </location>
</feature>
<feature type="region of interest" description="Disordered" evidence="5">
    <location>
        <begin position="526"/>
        <end position="547"/>
    </location>
</feature>
<keyword evidence="3 6" id="KW-1133">Transmembrane helix</keyword>
<feature type="transmembrane region" description="Helical" evidence="6">
    <location>
        <begin position="359"/>
        <end position="377"/>
    </location>
</feature>
<evidence type="ECO:0000256" key="3">
    <source>
        <dbReference type="ARBA" id="ARBA00022989"/>
    </source>
</evidence>
<reference evidence="7" key="1">
    <citation type="journal article" date="2020" name="Cell">
        <title>Large-Scale Comparative Analyses of Tick Genomes Elucidate Their Genetic Diversity and Vector Capacities.</title>
        <authorList>
            <consortium name="Tick Genome and Microbiome Consortium (TIGMIC)"/>
            <person name="Jia N."/>
            <person name="Wang J."/>
            <person name="Shi W."/>
            <person name="Du L."/>
            <person name="Sun Y."/>
            <person name="Zhan W."/>
            <person name="Jiang J.F."/>
            <person name="Wang Q."/>
            <person name="Zhang B."/>
            <person name="Ji P."/>
            <person name="Bell-Sakyi L."/>
            <person name="Cui X.M."/>
            <person name="Yuan T.T."/>
            <person name="Jiang B.G."/>
            <person name="Yang W.F."/>
            <person name="Lam T.T."/>
            <person name="Chang Q.C."/>
            <person name="Ding S.J."/>
            <person name="Wang X.J."/>
            <person name="Zhu J.G."/>
            <person name="Ruan X.D."/>
            <person name="Zhao L."/>
            <person name="Wei J.T."/>
            <person name="Ye R.Z."/>
            <person name="Que T.C."/>
            <person name="Du C.H."/>
            <person name="Zhou Y.H."/>
            <person name="Cheng J.X."/>
            <person name="Dai P.F."/>
            <person name="Guo W.B."/>
            <person name="Han X.H."/>
            <person name="Huang E.J."/>
            <person name="Li L.F."/>
            <person name="Wei W."/>
            <person name="Gao Y.C."/>
            <person name="Liu J.Z."/>
            <person name="Shao H.Z."/>
            <person name="Wang X."/>
            <person name="Wang C.C."/>
            <person name="Yang T.C."/>
            <person name="Huo Q.B."/>
            <person name="Li W."/>
            <person name="Chen H.Y."/>
            <person name="Chen S.E."/>
            <person name="Zhou L.G."/>
            <person name="Ni X.B."/>
            <person name="Tian J.H."/>
            <person name="Sheng Y."/>
            <person name="Liu T."/>
            <person name="Pan Y.S."/>
            <person name="Xia L.Y."/>
            <person name="Li J."/>
            <person name="Zhao F."/>
            <person name="Cao W.C."/>
        </authorList>
    </citation>
    <scope>NUCLEOTIDE SEQUENCE</scope>
    <source>
        <strain evidence="7">Rsan-2018</strain>
    </source>
</reference>
<dbReference type="InterPro" id="IPR005829">
    <property type="entry name" value="Sugar_transporter_CS"/>
</dbReference>
<sequence length="563" mass="61635">MDRQSSKMSHQNVGTSHTSLTTERSSWSLRKTVVTVADELPFGDGRVQLVSLLNAAVAAAVYILHYESFRITAGVMDHWCRRPEEFANLSVKQWKALAIPVDEDGVYSRCTVREPPFDGANNRVVPCASWEFDLDKYGNNIVSEWALVCDRAWLITLARLVYAAACIVSTPLVSRLADRVGRKLIVFSIIPVVLITGVASAIPNDFQFFVTVRAVVSAATSSTVPPVFAILWELSPPHKAPLYCVISILVTVVVADSAVSAAEALKTGWATLQLFLMVPTLLLVVLYYTLEESPKWLVVNGRMGEAERISVELAKSNGVTATRCRELFALRFRTRPQDAAETDSYVTNDGIPVSGPVKLISAATSLSVCLLFTRWVLHYGPKRTVVVNGLVFSASLAAMTATSAEEETVLRNVFIVLIKVSGYSTLSNFGVLTLQLYPVTARCVALAIAIVCSRVADTLAQMSTALIGTRWHTGNGLVIAAVTIALFVIAGEYLPDENRTGTSTVPPTPRHSSAGEELRRALRESLQPLHIKRAKQGDRKERQNSSKILRQTLVYRSSFAEDH</sequence>
<feature type="transmembrane region" description="Helical" evidence="6">
    <location>
        <begin position="476"/>
        <end position="494"/>
    </location>
</feature>
<dbReference type="GO" id="GO:0022857">
    <property type="term" value="F:transmembrane transporter activity"/>
    <property type="evidence" value="ECO:0007669"/>
    <property type="project" value="InterPro"/>
</dbReference>
<evidence type="ECO:0000313" key="7">
    <source>
        <dbReference type="EMBL" id="KAH7947790.1"/>
    </source>
</evidence>
<evidence type="ECO:0000256" key="5">
    <source>
        <dbReference type="SAM" id="MobiDB-lite"/>
    </source>
</evidence>
<feature type="transmembrane region" description="Helical" evidence="6">
    <location>
        <begin position="384"/>
        <end position="401"/>
    </location>
</feature>
<keyword evidence="8" id="KW-1185">Reference proteome</keyword>
<dbReference type="VEuPathDB" id="VectorBase:RSAN_025974"/>
<dbReference type="Proteomes" id="UP000821837">
    <property type="component" value="Chromosome 6"/>
</dbReference>
<dbReference type="SUPFAM" id="SSF103473">
    <property type="entry name" value="MFS general substrate transporter"/>
    <property type="match status" value="1"/>
</dbReference>
<dbReference type="EMBL" id="JABSTV010001252">
    <property type="protein sequence ID" value="KAH7947790.1"/>
    <property type="molecule type" value="Genomic_DNA"/>
</dbReference>
<feature type="region of interest" description="Disordered" evidence="5">
    <location>
        <begin position="498"/>
        <end position="517"/>
    </location>
</feature>
<keyword evidence="4 6" id="KW-0472">Membrane</keyword>
<dbReference type="Gene3D" id="1.20.1250.20">
    <property type="entry name" value="MFS general substrate transporter like domains"/>
    <property type="match status" value="1"/>
</dbReference>
<feature type="transmembrane region" description="Helical" evidence="6">
    <location>
        <begin position="271"/>
        <end position="290"/>
    </location>
</feature>
<dbReference type="PANTHER" id="PTHR24064">
    <property type="entry name" value="SOLUTE CARRIER FAMILY 22 MEMBER"/>
    <property type="match status" value="1"/>
</dbReference>
<evidence type="ECO:0000256" key="1">
    <source>
        <dbReference type="ARBA" id="ARBA00004141"/>
    </source>
</evidence>
<feature type="transmembrane region" description="Helical" evidence="6">
    <location>
        <begin position="214"/>
        <end position="234"/>
    </location>
</feature>